<protein>
    <submittedName>
        <fullName evidence="1">Uncharacterized protein</fullName>
    </submittedName>
</protein>
<dbReference type="EMBL" id="KZ805305">
    <property type="protein sequence ID" value="PVI07177.1"/>
    <property type="molecule type" value="Genomic_DNA"/>
</dbReference>
<name>A0A2V1E9I0_9PLEO</name>
<accession>A0A2V1E9I0</accession>
<organism evidence="1 2">
    <name type="scientific">Periconia macrospinosa</name>
    <dbReference type="NCBI Taxonomy" id="97972"/>
    <lineage>
        <taxon>Eukaryota</taxon>
        <taxon>Fungi</taxon>
        <taxon>Dikarya</taxon>
        <taxon>Ascomycota</taxon>
        <taxon>Pezizomycotina</taxon>
        <taxon>Dothideomycetes</taxon>
        <taxon>Pleosporomycetidae</taxon>
        <taxon>Pleosporales</taxon>
        <taxon>Massarineae</taxon>
        <taxon>Periconiaceae</taxon>
        <taxon>Periconia</taxon>
    </lineage>
</organism>
<dbReference type="AlphaFoldDB" id="A0A2V1E9I0"/>
<evidence type="ECO:0000313" key="1">
    <source>
        <dbReference type="EMBL" id="PVI07177.1"/>
    </source>
</evidence>
<dbReference type="Proteomes" id="UP000244855">
    <property type="component" value="Unassembled WGS sequence"/>
</dbReference>
<reference evidence="1 2" key="1">
    <citation type="journal article" date="2018" name="Sci. Rep.">
        <title>Comparative genomics provides insights into the lifestyle and reveals functional heterogeneity of dark septate endophytic fungi.</title>
        <authorList>
            <person name="Knapp D.G."/>
            <person name="Nemeth J.B."/>
            <person name="Barry K."/>
            <person name="Hainaut M."/>
            <person name="Henrissat B."/>
            <person name="Johnson J."/>
            <person name="Kuo A."/>
            <person name="Lim J.H.P."/>
            <person name="Lipzen A."/>
            <person name="Nolan M."/>
            <person name="Ohm R.A."/>
            <person name="Tamas L."/>
            <person name="Grigoriev I.V."/>
            <person name="Spatafora J.W."/>
            <person name="Nagy L.G."/>
            <person name="Kovacs G.M."/>
        </authorList>
    </citation>
    <scope>NUCLEOTIDE SEQUENCE [LARGE SCALE GENOMIC DNA]</scope>
    <source>
        <strain evidence="1 2">DSE2036</strain>
    </source>
</reference>
<gene>
    <name evidence="1" type="ORF">DM02DRAFT_355368</name>
</gene>
<evidence type="ECO:0000313" key="2">
    <source>
        <dbReference type="Proteomes" id="UP000244855"/>
    </source>
</evidence>
<keyword evidence="2" id="KW-1185">Reference proteome</keyword>
<proteinExistence type="predicted"/>
<sequence length="80" mass="9247">MTSPPAFSRVYDSIWQSFAEYPQMEGQKTTHLLACVVELMPRYISLARRSRSARGIESVRASVRVFENHSCSSNPYYSRR</sequence>